<organism evidence="7">
    <name type="scientific">Navicula veneta</name>
    <dbReference type="NCBI Taxonomy" id="138539"/>
    <lineage>
        <taxon>Eukaryota</taxon>
        <taxon>Sar</taxon>
        <taxon>Stramenopiles</taxon>
        <taxon>Ochrophyta</taxon>
        <taxon>Bacillariophyta</taxon>
        <taxon>Bacillariophyceae</taxon>
        <taxon>Bacillariophycidae</taxon>
        <taxon>Naviculales</taxon>
        <taxon>Naviculaceae</taxon>
        <taxon>Navicula</taxon>
    </lineage>
</organism>
<comment type="subcellular location">
    <subcellularLocation>
        <location evidence="1">Membrane</location>
        <topology evidence="1">Multi-pass membrane protein</topology>
    </subcellularLocation>
</comment>
<evidence type="ECO:0000256" key="5">
    <source>
        <dbReference type="SAM" id="Phobius"/>
    </source>
</evidence>
<dbReference type="PANTHER" id="PTHR22773">
    <property type="entry name" value="NADH DEHYDROGENASE"/>
    <property type="match status" value="1"/>
</dbReference>
<feature type="domain" description="NADH:quinone oxidoreductase/Mrp antiporter transmembrane" evidence="6">
    <location>
        <begin position="525"/>
        <end position="775"/>
    </location>
</feature>
<dbReference type="GO" id="GO:0042773">
    <property type="term" value="P:ATP synthesis coupled electron transport"/>
    <property type="evidence" value="ECO:0007669"/>
    <property type="project" value="InterPro"/>
</dbReference>
<dbReference type="GeneID" id="67123893"/>
<feature type="transmembrane region" description="Helical" evidence="5">
    <location>
        <begin position="280"/>
        <end position="298"/>
    </location>
</feature>
<feature type="domain" description="NADH:quinone oxidoreductase/Mrp antiporter transmembrane" evidence="6">
    <location>
        <begin position="210"/>
        <end position="281"/>
    </location>
</feature>
<keyword evidence="4 5" id="KW-0472">Membrane</keyword>
<feature type="transmembrane region" description="Helical" evidence="5">
    <location>
        <begin position="728"/>
        <end position="750"/>
    </location>
</feature>
<evidence type="ECO:0000259" key="6">
    <source>
        <dbReference type="Pfam" id="PF00361"/>
    </source>
</evidence>
<dbReference type="RefSeq" id="YP_010134166.1">
    <property type="nucleotide sequence ID" value="NC_056793.1"/>
</dbReference>
<evidence type="ECO:0000256" key="4">
    <source>
        <dbReference type="ARBA" id="ARBA00023136"/>
    </source>
</evidence>
<feature type="transmembrane region" description="Helical" evidence="5">
    <location>
        <begin position="627"/>
        <end position="647"/>
    </location>
</feature>
<keyword evidence="2 5" id="KW-0812">Transmembrane</keyword>
<dbReference type="EMBL" id="MT383644">
    <property type="protein sequence ID" value="QWM93656.1"/>
    <property type="molecule type" value="Genomic_DNA"/>
</dbReference>
<name>A0A8F0WIR9_9STRA</name>
<dbReference type="InterPro" id="IPR001750">
    <property type="entry name" value="ND/Mrp_TM"/>
</dbReference>
<feature type="transmembrane region" description="Helical" evidence="5">
    <location>
        <begin position="213"/>
        <end position="233"/>
    </location>
</feature>
<feature type="transmembrane region" description="Helical" evidence="5">
    <location>
        <begin position="119"/>
        <end position="139"/>
    </location>
</feature>
<feature type="transmembrane region" description="Helical" evidence="5">
    <location>
        <begin position="552"/>
        <end position="576"/>
    </location>
</feature>
<evidence type="ECO:0000256" key="2">
    <source>
        <dbReference type="ARBA" id="ARBA00022692"/>
    </source>
</evidence>
<feature type="transmembrane region" description="Helical" evidence="5">
    <location>
        <begin position="245"/>
        <end position="268"/>
    </location>
</feature>
<protein>
    <submittedName>
        <fullName evidence="7">NADH dehydrogenase subunit 2</fullName>
    </submittedName>
</protein>
<feature type="transmembrane region" description="Helical" evidence="5">
    <location>
        <begin position="191"/>
        <end position="207"/>
    </location>
</feature>
<dbReference type="HAMAP" id="MF_00445">
    <property type="entry name" value="NDH1_NuoN_1"/>
    <property type="match status" value="1"/>
</dbReference>
<evidence type="ECO:0000256" key="1">
    <source>
        <dbReference type="ARBA" id="ARBA00004141"/>
    </source>
</evidence>
<dbReference type="Pfam" id="PF00361">
    <property type="entry name" value="Proton_antipo_M"/>
    <property type="match status" value="2"/>
</dbReference>
<sequence>MLNLLSNIANLFKNFANLLLKTYQSVMFCYFNTVKKNMIYLNNIFNFLLSSTFTIDLSGLEGLFLNQMLSSVEYIKVQELTFLSEYFLITALFCLTLFALFSLKLVVDEEHFLIKFQYNNQLTFLLIFVLSCYLILVYQQMNISLLALTSFNDTIYNDQLSFISKLIIGVSSILYLIFITQYLKDQKLSNFEYYIILLTSIFGFFLLCGANDLITAYLAIELQGLAFYVLASFKKSSNFSIESGVKYFVLGSLSTALFLLGVTFIYGLSGSVILTDYKDFFIWIFSTNSFFLSFDSIYKALEIFQEKTDVANDNYISNLQIISDKLDLLKKKVFFLAFDTEFFKPILNDFNTQTESLNQIEFCKNISVKMGETFNQIDSTSILGYQDFTNNIDFFKTNILAVFSHNDFLIENITENALIDLIYVSPENQLIEYESFVQLKNNSVEASFYEIADLNPSLSVEKLSSYLSQVDSTVSLNSYLNFMQNYEILCLLEQKIDSGDSLEKKLPEFTILSSNNLLTSDSKSYLFAIFNIVNNSNFFLEPSNLNSLKYQFMFDFSFAVSGMIIIILALFFKLALAPFHLWAPDVYEGSPSSSTFFFMVISKFSIFVFLLRICYLSFYSLISYWQFYSLIVATISIFIGAVAGLKQRRLKSLLTYSSINNMGFVLLAFSVGSFEGIQVKFYYLIVYMIASLCIWSIILNLKLKKKFYSEKQNRDLGDLALLQESNNVVAQSLAITLFTLAGLPPMVGFLAKMGVFKALTGVSIYFFSVVNILFSVVSTFYYLRIVKIIFFENILIGNLYETISTKKTFLINLLTFFLVFLFISPMFLYLYSYKITLFLNKAFY</sequence>
<evidence type="ECO:0000313" key="7">
    <source>
        <dbReference type="EMBL" id="QWM93656.1"/>
    </source>
</evidence>
<accession>A0A8F0WIR9</accession>
<feature type="transmembrane region" description="Helical" evidence="5">
    <location>
        <begin position="159"/>
        <end position="179"/>
    </location>
</feature>
<dbReference type="InterPro" id="IPR010096">
    <property type="entry name" value="NADH-Q_OxRdtase_suN/2"/>
</dbReference>
<feature type="transmembrane region" description="Helical" evidence="5">
    <location>
        <begin position="653"/>
        <end position="674"/>
    </location>
</feature>
<dbReference type="GO" id="GO:0008137">
    <property type="term" value="F:NADH dehydrogenase (ubiquinone) activity"/>
    <property type="evidence" value="ECO:0007669"/>
    <property type="project" value="InterPro"/>
</dbReference>
<keyword evidence="3 5" id="KW-1133">Transmembrane helix</keyword>
<feature type="transmembrane region" description="Helical" evidence="5">
    <location>
        <begin position="762"/>
        <end position="783"/>
    </location>
</feature>
<reference evidence="7" key="1">
    <citation type="journal article" date="2021" name="Ecol Indic">
        <title>Morphological and molecular identification reveals that waters from an isolated oasis in Tamanrasset (extreme South of Algerian Sahara) are colonized by opportunistic and pollution-tolerant diatom species.</title>
        <authorList>
            <person name="Gastineau R."/>
            <person name="Hamedi C."/>
            <person name="Baba Hamed M.B."/>
            <person name="Abi-Ayad S.-M.E.-A."/>
            <person name="Bak M."/>
            <person name="Lemieux C."/>
            <person name="Turmel M."/>
            <person name="Dobosz S."/>
            <person name="Wrobel R.J."/>
            <person name="Kierzek A."/>
            <person name="Lange-Bertalot H."/>
            <person name="Witkowski A."/>
        </authorList>
    </citation>
    <scope>NUCLEOTIDE SEQUENCE</scope>
    <source>
        <strain evidence="7">SZCZR1826</strain>
    </source>
</reference>
<feature type="transmembrane region" description="Helical" evidence="5">
    <location>
        <begin position="86"/>
        <end position="107"/>
    </location>
</feature>
<dbReference type="AlphaFoldDB" id="A0A8F0WIR9"/>
<geneLocation type="mitochondrion" evidence="7"/>
<evidence type="ECO:0000256" key="3">
    <source>
        <dbReference type="ARBA" id="ARBA00022989"/>
    </source>
</evidence>
<feature type="transmembrane region" description="Helical" evidence="5">
    <location>
        <begin position="809"/>
        <end position="831"/>
    </location>
</feature>
<feature type="transmembrane region" description="Helical" evidence="5">
    <location>
        <begin position="44"/>
        <end position="66"/>
    </location>
</feature>
<keyword evidence="7" id="KW-0496">Mitochondrion</keyword>
<feature type="transmembrane region" description="Helical" evidence="5">
    <location>
        <begin position="681"/>
        <end position="701"/>
    </location>
</feature>
<gene>
    <name evidence="7" type="primary">nad2</name>
</gene>
<dbReference type="GO" id="GO:0016020">
    <property type="term" value="C:membrane"/>
    <property type="evidence" value="ECO:0007669"/>
    <property type="project" value="UniProtKB-SubCell"/>
</dbReference>
<proteinExistence type="inferred from homology"/>
<feature type="transmembrane region" description="Helical" evidence="5">
    <location>
        <begin position="596"/>
        <end position="615"/>
    </location>
</feature>